<keyword evidence="4" id="KW-1185">Reference proteome</keyword>
<feature type="signal peptide" evidence="2">
    <location>
        <begin position="1"/>
        <end position="16"/>
    </location>
</feature>
<feature type="compositionally biased region" description="Basic and acidic residues" evidence="1">
    <location>
        <begin position="95"/>
        <end position="123"/>
    </location>
</feature>
<sequence>MIYYLILGVTLRLINAEKYYQIEDIPIENFDFEHDDVQNNHMDIELMPRFQRSFPIYEDDPKEYFFRTTRSDYEDKHFDDVKDVPRPGGFNSYNENKEGKNNVRNKREAVESTSLKHDGRERKSIMRRLGKPLELAVIDPESITEGPDEISTDLSIIDKTSETNNFLINDFIRFKRATATERMPDDVLNLKNLMKKLEDENSSKTNNSTQDPKSFVEDVPQPYTEKLIMESRNDDKDTQRETRGATKDQWVKQMYPVRRNEEHEDNTPSSTEHENENIRAPRVHFVTQGMSESALRPEYNRYDREARARSLNKELSNDRYMNYDRREPWDDYTSRSRYYDYPERSHDSYNNYNNYSGSKGRQRRIIYYATLPDISRTPPNVDLRDRYQYRDRYEDRYFSPEPSYQLRKPYTKPRFGENENRKPTYPL</sequence>
<organism evidence="3 4">
    <name type="scientific">Rhamnusium bicolor</name>
    <dbReference type="NCBI Taxonomy" id="1586634"/>
    <lineage>
        <taxon>Eukaryota</taxon>
        <taxon>Metazoa</taxon>
        <taxon>Ecdysozoa</taxon>
        <taxon>Arthropoda</taxon>
        <taxon>Hexapoda</taxon>
        <taxon>Insecta</taxon>
        <taxon>Pterygota</taxon>
        <taxon>Neoptera</taxon>
        <taxon>Endopterygota</taxon>
        <taxon>Coleoptera</taxon>
        <taxon>Polyphaga</taxon>
        <taxon>Cucujiformia</taxon>
        <taxon>Chrysomeloidea</taxon>
        <taxon>Cerambycidae</taxon>
        <taxon>Lepturinae</taxon>
        <taxon>Rhagiini</taxon>
        <taxon>Rhamnusium</taxon>
    </lineage>
</organism>
<feature type="compositionally biased region" description="Basic and acidic residues" evidence="1">
    <location>
        <begin position="414"/>
        <end position="427"/>
    </location>
</feature>
<feature type="region of interest" description="Disordered" evidence="1">
    <location>
        <begin position="199"/>
        <end position="219"/>
    </location>
</feature>
<reference evidence="3" key="1">
    <citation type="journal article" date="2023" name="Insect Mol. Biol.">
        <title>Genome sequencing provides insights into the evolution of gene families encoding plant cell wall-degrading enzymes in longhorned beetles.</title>
        <authorList>
            <person name="Shin N.R."/>
            <person name="Okamura Y."/>
            <person name="Kirsch R."/>
            <person name="Pauchet Y."/>
        </authorList>
    </citation>
    <scope>NUCLEOTIDE SEQUENCE</scope>
    <source>
        <strain evidence="3">RBIC_L_NR</strain>
    </source>
</reference>
<feature type="compositionally biased region" description="Polar residues" evidence="1">
    <location>
        <begin position="203"/>
        <end position="212"/>
    </location>
</feature>
<accession>A0AAV8WLZ1</accession>
<dbReference type="Proteomes" id="UP001162156">
    <property type="component" value="Unassembled WGS sequence"/>
</dbReference>
<feature type="compositionally biased region" description="Basic and acidic residues" evidence="1">
    <location>
        <begin position="258"/>
        <end position="278"/>
    </location>
</feature>
<evidence type="ECO:0000313" key="3">
    <source>
        <dbReference type="EMBL" id="KAJ8927277.1"/>
    </source>
</evidence>
<protein>
    <submittedName>
        <fullName evidence="3">Uncharacterized protein</fullName>
    </submittedName>
</protein>
<proteinExistence type="predicted"/>
<keyword evidence="2" id="KW-0732">Signal</keyword>
<evidence type="ECO:0000313" key="4">
    <source>
        <dbReference type="Proteomes" id="UP001162156"/>
    </source>
</evidence>
<feature type="region of interest" description="Disordered" evidence="1">
    <location>
        <begin position="84"/>
        <end position="123"/>
    </location>
</feature>
<evidence type="ECO:0000256" key="1">
    <source>
        <dbReference type="SAM" id="MobiDB-lite"/>
    </source>
</evidence>
<evidence type="ECO:0000256" key="2">
    <source>
        <dbReference type="SAM" id="SignalP"/>
    </source>
</evidence>
<feature type="region of interest" description="Disordered" evidence="1">
    <location>
        <begin position="256"/>
        <end position="278"/>
    </location>
</feature>
<name>A0AAV8WLZ1_9CUCU</name>
<feature type="non-terminal residue" evidence="3">
    <location>
        <position position="427"/>
    </location>
</feature>
<gene>
    <name evidence="3" type="ORF">NQ314_020280</name>
</gene>
<feature type="chain" id="PRO_5043832650" evidence="2">
    <location>
        <begin position="17"/>
        <end position="427"/>
    </location>
</feature>
<dbReference type="EMBL" id="JANEYF010005702">
    <property type="protein sequence ID" value="KAJ8927277.1"/>
    <property type="molecule type" value="Genomic_DNA"/>
</dbReference>
<feature type="region of interest" description="Disordered" evidence="1">
    <location>
        <begin position="394"/>
        <end position="427"/>
    </location>
</feature>
<dbReference type="AlphaFoldDB" id="A0AAV8WLZ1"/>
<comment type="caution">
    <text evidence="3">The sequence shown here is derived from an EMBL/GenBank/DDBJ whole genome shotgun (WGS) entry which is preliminary data.</text>
</comment>